<keyword evidence="4 6" id="KW-1133">Transmembrane helix</keyword>
<keyword evidence="8" id="KW-1185">Reference proteome</keyword>
<gene>
    <name evidence="7" type="ORF">D915_001835</name>
</gene>
<dbReference type="InterPro" id="IPR050799">
    <property type="entry name" value="ZIP_Transporter"/>
</dbReference>
<sequence>MSVKTALFYNLLSSVLCAAGTAIGLLLGQMESVDAWLFMLTAGMFVYIALVDMMPELTTNRLKGHRYCHQPTVLFLWQNLGIFLGYVVMLLISLFEDRMI</sequence>
<dbReference type="EMBL" id="JXXN02000494">
    <property type="protein sequence ID" value="THD27211.1"/>
    <property type="molecule type" value="Genomic_DNA"/>
</dbReference>
<evidence type="ECO:0000313" key="7">
    <source>
        <dbReference type="EMBL" id="THD27211.1"/>
    </source>
</evidence>
<accession>A0A4E0RKU7</accession>
<evidence type="ECO:0000256" key="6">
    <source>
        <dbReference type="SAM" id="Phobius"/>
    </source>
</evidence>
<dbReference type="GO" id="GO:0071578">
    <property type="term" value="P:zinc ion import across plasma membrane"/>
    <property type="evidence" value="ECO:0007669"/>
    <property type="project" value="TreeGrafter"/>
</dbReference>
<comment type="similarity">
    <text evidence="2">Belongs to the ZIP transporter (TC 2.A.5) family.</text>
</comment>
<evidence type="ECO:0000256" key="3">
    <source>
        <dbReference type="ARBA" id="ARBA00022692"/>
    </source>
</evidence>
<dbReference type="GO" id="GO:0005385">
    <property type="term" value="F:zinc ion transmembrane transporter activity"/>
    <property type="evidence" value="ECO:0007669"/>
    <property type="project" value="TreeGrafter"/>
</dbReference>
<proteinExistence type="inferred from homology"/>
<evidence type="ECO:0000256" key="1">
    <source>
        <dbReference type="ARBA" id="ARBA00004141"/>
    </source>
</evidence>
<comment type="subcellular location">
    <subcellularLocation>
        <location evidence="1">Membrane</location>
        <topology evidence="1">Multi-pass membrane protein</topology>
    </subcellularLocation>
</comment>
<dbReference type="PANTHER" id="PTHR12191:SF37">
    <property type="entry name" value="ZINC TRANSPORTER FOI"/>
    <property type="match status" value="1"/>
</dbReference>
<feature type="transmembrane region" description="Helical" evidence="6">
    <location>
        <begin position="6"/>
        <end position="28"/>
    </location>
</feature>
<protein>
    <submittedName>
        <fullName evidence="7">Zinc transporter ZIP10</fullName>
    </submittedName>
</protein>
<dbReference type="PANTHER" id="PTHR12191">
    <property type="entry name" value="SOLUTE CARRIER FAMILY 39"/>
    <property type="match status" value="1"/>
</dbReference>
<reference evidence="7" key="1">
    <citation type="submission" date="2019-03" db="EMBL/GenBank/DDBJ databases">
        <title>Improved annotation for the trematode Fasciola hepatica.</title>
        <authorList>
            <person name="Choi Y.-J."/>
            <person name="Martin J."/>
            <person name="Mitreva M."/>
        </authorList>
    </citation>
    <scope>NUCLEOTIDE SEQUENCE [LARGE SCALE GENOMIC DNA]</scope>
</reference>
<dbReference type="AlphaFoldDB" id="A0A4E0RKU7"/>
<keyword evidence="3 6" id="KW-0812">Transmembrane</keyword>
<comment type="caution">
    <text evidence="7">The sequence shown here is derived from an EMBL/GenBank/DDBJ whole genome shotgun (WGS) entry which is preliminary data.</text>
</comment>
<evidence type="ECO:0000256" key="5">
    <source>
        <dbReference type="ARBA" id="ARBA00023136"/>
    </source>
</evidence>
<evidence type="ECO:0000313" key="8">
    <source>
        <dbReference type="Proteomes" id="UP000230066"/>
    </source>
</evidence>
<evidence type="ECO:0000256" key="4">
    <source>
        <dbReference type="ARBA" id="ARBA00022989"/>
    </source>
</evidence>
<evidence type="ECO:0000256" key="2">
    <source>
        <dbReference type="ARBA" id="ARBA00006939"/>
    </source>
</evidence>
<dbReference type="Proteomes" id="UP000230066">
    <property type="component" value="Unassembled WGS sequence"/>
</dbReference>
<dbReference type="Pfam" id="PF02535">
    <property type="entry name" value="Zip"/>
    <property type="match status" value="1"/>
</dbReference>
<name>A0A4E0RKU7_FASHE</name>
<feature type="transmembrane region" description="Helical" evidence="6">
    <location>
        <begin position="35"/>
        <end position="54"/>
    </location>
</feature>
<dbReference type="InterPro" id="IPR003689">
    <property type="entry name" value="ZIP"/>
</dbReference>
<organism evidence="7 8">
    <name type="scientific">Fasciola hepatica</name>
    <name type="common">Liver fluke</name>
    <dbReference type="NCBI Taxonomy" id="6192"/>
    <lineage>
        <taxon>Eukaryota</taxon>
        <taxon>Metazoa</taxon>
        <taxon>Spiralia</taxon>
        <taxon>Lophotrochozoa</taxon>
        <taxon>Platyhelminthes</taxon>
        <taxon>Trematoda</taxon>
        <taxon>Digenea</taxon>
        <taxon>Plagiorchiida</taxon>
        <taxon>Echinostomata</taxon>
        <taxon>Echinostomatoidea</taxon>
        <taxon>Fasciolidae</taxon>
        <taxon>Fasciola</taxon>
    </lineage>
</organism>
<feature type="transmembrane region" description="Helical" evidence="6">
    <location>
        <begin position="74"/>
        <end position="95"/>
    </location>
</feature>
<dbReference type="GO" id="GO:0140410">
    <property type="term" value="F:monoatomic cation:bicarbonate symporter activity"/>
    <property type="evidence" value="ECO:0007669"/>
    <property type="project" value="TreeGrafter"/>
</dbReference>
<dbReference type="GO" id="GO:0005886">
    <property type="term" value="C:plasma membrane"/>
    <property type="evidence" value="ECO:0007669"/>
    <property type="project" value="TreeGrafter"/>
</dbReference>
<dbReference type="GO" id="GO:0030003">
    <property type="term" value="P:intracellular monoatomic cation homeostasis"/>
    <property type="evidence" value="ECO:0007669"/>
    <property type="project" value="TreeGrafter"/>
</dbReference>
<keyword evidence="5 6" id="KW-0472">Membrane</keyword>